<organism evidence="1 2">
    <name type="scientific">Pedobacter rhizosphaerae</name>
    <dbReference type="NCBI Taxonomy" id="390241"/>
    <lineage>
        <taxon>Bacteria</taxon>
        <taxon>Pseudomonadati</taxon>
        <taxon>Bacteroidota</taxon>
        <taxon>Sphingobacteriia</taxon>
        <taxon>Sphingobacteriales</taxon>
        <taxon>Sphingobacteriaceae</taxon>
        <taxon>Pedobacter</taxon>
    </lineage>
</organism>
<proteinExistence type="predicted"/>
<dbReference type="AlphaFoldDB" id="A0A1H9P3N4"/>
<name>A0A1H9P3N4_9SPHI</name>
<protein>
    <submittedName>
        <fullName evidence="1">Cold shock protein, CspA family</fullName>
    </submittedName>
</protein>
<dbReference type="STRING" id="390241.SAMN04488023_10921"/>
<dbReference type="Proteomes" id="UP000199572">
    <property type="component" value="Unassembled WGS sequence"/>
</dbReference>
<evidence type="ECO:0000313" key="2">
    <source>
        <dbReference type="Proteomes" id="UP000199572"/>
    </source>
</evidence>
<dbReference type="RefSeq" id="WP_090883701.1">
    <property type="nucleotide sequence ID" value="NZ_FOGG01000009.1"/>
</dbReference>
<evidence type="ECO:0000313" key="1">
    <source>
        <dbReference type="EMBL" id="SER42816.1"/>
    </source>
</evidence>
<keyword evidence="2" id="KW-1185">Reference proteome</keyword>
<accession>A0A1H9P3N4</accession>
<dbReference type="EMBL" id="FOGG01000009">
    <property type="protein sequence ID" value="SER42816.1"/>
    <property type="molecule type" value="Genomic_DNA"/>
</dbReference>
<gene>
    <name evidence="1" type="ORF">SAMN04488023_10921</name>
</gene>
<sequence>MIEQRGIVRNYNKAETLGYIENESGACILFFRGSICESNLLDEGRRVTFRFHQFLQIAVLISLID</sequence>
<reference evidence="1 2" key="1">
    <citation type="submission" date="2016-10" db="EMBL/GenBank/DDBJ databases">
        <authorList>
            <person name="de Groot N.N."/>
        </authorList>
    </citation>
    <scope>NUCLEOTIDE SEQUENCE [LARGE SCALE GENOMIC DNA]</scope>
    <source>
        <strain evidence="1 2">DSM 18610</strain>
    </source>
</reference>